<name>A0A453M5W8_AEGTS</name>
<dbReference type="EnsemblPlants" id="AET5Gv21056800.6">
    <property type="protein sequence ID" value="AET5Gv21056800.6"/>
    <property type="gene ID" value="AET5Gv21056800"/>
</dbReference>
<feature type="region of interest" description="Disordered" evidence="1">
    <location>
        <begin position="1"/>
        <end position="25"/>
    </location>
</feature>
<reference evidence="2" key="4">
    <citation type="submission" date="2019-03" db="UniProtKB">
        <authorList>
            <consortium name="EnsemblPlants"/>
        </authorList>
    </citation>
    <scope>IDENTIFICATION</scope>
</reference>
<evidence type="ECO:0000313" key="2">
    <source>
        <dbReference type="EnsemblPlants" id="AET5Gv21056800.6"/>
    </source>
</evidence>
<feature type="region of interest" description="Disordered" evidence="1">
    <location>
        <begin position="108"/>
        <end position="127"/>
    </location>
</feature>
<accession>A0A453M5W8</accession>
<keyword evidence="3" id="KW-1185">Reference proteome</keyword>
<evidence type="ECO:0000313" key="3">
    <source>
        <dbReference type="Proteomes" id="UP000015105"/>
    </source>
</evidence>
<dbReference type="Gramene" id="AET5Gv21056800.6">
    <property type="protein sequence ID" value="AET5Gv21056800.6"/>
    <property type="gene ID" value="AET5Gv21056800"/>
</dbReference>
<sequence>MGPIRGHPPNLPAPGKRRRRTTQPDLAMQILRRNLLEASRRLSSLLHSPPPAAQTHAHAVATLSAARRDPSTGSLAATPWAATQRRGAKMLGSDVKLGNVIQRRGDKIASFTSRKRRSHNTGGTEGC</sequence>
<protein>
    <submittedName>
        <fullName evidence="2">Uncharacterized protein</fullName>
    </submittedName>
</protein>
<reference evidence="2" key="5">
    <citation type="journal article" date="2021" name="G3 (Bethesda)">
        <title>Aegilops tauschii genome assembly Aet v5.0 features greater sequence contiguity and improved annotation.</title>
        <authorList>
            <person name="Wang L."/>
            <person name="Zhu T."/>
            <person name="Rodriguez J.C."/>
            <person name="Deal K.R."/>
            <person name="Dubcovsky J."/>
            <person name="McGuire P.E."/>
            <person name="Lux T."/>
            <person name="Spannagl M."/>
            <person name="Mayer K.F.X."/>
            <person name="Baldrich P."/>
            <person name="Meyers B.C."/>
            <person name="Huo N."/>
            <person name="Gu Y.Q."/>
            <person name="Zhou H."/>
            <person name="Devos K.M."/>
            <person name="Bennetzen J.L."/>
            <person name="Unver T."/>
            <person name="Budak H."/>
            <person name="Gulick P.J."/>
            <person name="Galiba G."/>
            <person name="Kalapos B."/>
            <person name="Nelson D.R."/>
            <person name="Li P."/>
            <person name="You F.M."/>
            <person name="Luo M.C."/>
            <person name="Dvorak J."/>
        </authorList>
    </citation>
    <scope>NUCLEOTIDE SEQUENCE [LARGE SCALE GENOMIC DNA]</scope>
    <source>
        <strain evidence="2">cv. AL8/78</strain>
    </source>
</reference>
<dbReference type="Proteomes" id="UP000015105">
    <property type="component" value="Chromosome 5D"/>
</dbReference>
<reference evidence="3" key="2">
    <citation type="journal article" date="2017" name="Nat. Plants">
        <title>The Aegilops tauschii genome reveals multiple impacts of transposons.</title>
        <authorList>
            <person name="Zhao G."/>
            <person name="Zou C."/>
            <person name="Li K."/>
            <person name="Wang K."/>
            <person name="Li T."/>
            <person name="Gao L."/>
            <person name="Zhang X."/>
            <person name="Wang H."/>
            <person name="Yang Z."/>
            <person name="Liu X."/>
            <person name="Jiang W."/>
            <person name="Mao L."/>
            <person name="Kong X."/>
            <person name="Jiao Y."/>
            <person name="Jia J."/>
        </authorList>
    </citation>
    <scope>NUCLEOTIDE SEQUENCE [LARGE SCALE GENOMIC DNA]</scope>
    <source>
        <strain evidence="3">cv. AL8/78</strain>
    </source>
</reference>
<organism evidence="2 3">
    <name type="scientific">Aegilops tauschii subsp. strangulata</name>
    <name type="common">Goatgrass</name>
    <dbReference type="NCBI Taxonomy" id="200361"/>
    <lineage>
        <taxon>Eukaryota</taxon>
        <taxon>Viridiplantae</taxon>
        <taxon>Streptophyta</taxon>
        <taxon>Embryophyta</taxon>
        <taxon>Tracheophyta</taxon>
        <taxon>Spermatophyta</taxon>
        <taxon>Magnoliopsida</taxon>
        <taxon>Liliopsida</taxon>
        <taxon>Poales</taxon>
        <taxon>Poaceae</taxon>
        <taxon>BOP clade</taxon>
        <taxon>Pooideae</taxon>
        <taxon>Triticodae</taxon>
        <taxon>Triticeae</taxon>
        <taxon>Triticinae</taxon>
        <taxon>Aegilops</taxon>
    </lineage>
</organism>
<reference evidence="3" key="1">
    <citation type="journal article" date="2014" name="Science">
        <title>Ancient hybridizations among the ancestral genomes of bread wheat.</title>
        <authorList>
            <consortium name="International Wheat Genome Sequencing Consortium,"/>
            <person name="Marcussen T."/>
            <person name="Sandve S.R."/>
            <person name="Heier L."/>
            <person name="Spannagl M."/>
            <person name="Pfeifer M."/>
            <person name="Jakobsen K.S."/>
            <person name="Wulff B.B."/>
            <person name="Steuernagel B."/>
            <person name="Mayer K.F."/>
            <person name="Olsen O.A."/>
        </authorList>
    </citation>
    <scope>NUCLEOTIDE SEQUENCE [LARGE SCALE GENOMIC DNA]</scope>
    <source>
        <strain evidence="3">cv. AL8/78</strain>
    </source>
</reference>
<evidence type="ECO:0000256" key="1">
    <source>
        <dbReference type="SAM" id="MobiDB-lite"/>
    </source>
</evidence>
<dbReference type="AlphaFoldDB" id="A0A453M5W8"/>
<feature type="region of interest" description="Disordered" evidence="1">
    <location>
        <begin position="46"/>
        <end position="81"/>
    </location>
</feature>
<reference evidence="2" key="3">
    <citation type="journal article" date="2017" name="Nature">
        <title>Genome sequence of the progenitor of the wheat D genome Aegilops tauschii.</title>
        <authorList>
            <person name="Luo M.C."/>
            <person name="Gu Y.Q."/>
            <person name="Puiu D."/>
            <person name="Wang H."/>
            <person name="Twardziok S.O."/>
            <person name="Deal K.R."/>
            <person name="Huo N."/>
            <person name="Zhu T."/>
            <person name="Wang L."/>
            <person name="Wang Y."/>
            <person name="McGuire P.E."/>
            <person name="Liu S."/>
            <person name="Long H."/>
            <person name="Ramasamy R.K."/>
            <person name="Rodriguez J.C."/>
            <person name="Van S.L."/>
            <person name="Yuan L."/>
            <person name="Wang Z."/>
            <person name="Xia Z."/>
            <person name="Xiao L."/>
            <person name="Anderson O.D."/>
            <person name="Ouyang S."/>
            <person name="Liang Y."/>
            <person name="Zimin A.V."/>
            <person name="Pertea G."/>
            <person name="Qi P."/>
            <person name="Bennetzen J.L."/>
            <person name="Dai X."/>
            <person name="Dawson M.W."/>
            <person name="Muller H.G."/>
            <person name="Kugler K."/>
            <person name="Rivarola-Duarte L."/>
            <person name="Spannagl M."/>
            <person name="Mayer K.F.X."/>
            <person name="Lu F.H."/>
            <person name="Bevan M.W."/>
            <person name="Leroy P."/>
            <person name="Li P."/>
            <person name="You F.M."/>
            <person name="Sun Q."/>
            <person name="Liu Z."/>
            <person name="Lyons E."/>
            <person name="Wicker T."/>
            <person name="Salzberg S.L."/>
            <person name="Devos K.M."/>
            <person name="Dvorak J."/>
        </authorList>
    </citation>
    <scope>NUCLEOTIDE SEQUENCE [LARGE SCALE GENOMIC DNA]</scope>
    <source>
        <strain evidence="2">cv. AL8/78</strain>
    </source>
</reference>
<proteinExistence type="predicted"/>